<comment type="cofactor">
    <cofactor evidence="4">
        <name>Zn(2+)</name>
        <dbReference type="ChEBI" id="CHEBI:29105"/>
    </cofactor>
</comment>
<comment type="similarity">
    <text evidence="4">Belongs to the zinc-containing alcohol dehydrogenase family.</text>
</comment>
<dbReference type="Gene3D" id="3.90.180.10">
    <property type="entry name" value="Medium-chain alcohol dehydrogenases, catalytic domain"/>
    <property type="match status" value="1"/>
</dbReference>
<gene>
    <name evidence="7" type="ORF">KSF_034150</name>
</gene>
<dbReference type="InterPro" id="IPR013149">
    <property type="entry name" value="ADH-like_C"/>
</dbReference>
<keyword evidence="2 4" id="KW-0862">Zinc</keyword>
<keyword evidence="1 4" id="KW-0479">Metal-binding</keyword>
<dbReference type="Gene3D" id="3.40.50.720">
    <property type="entry name" value="NAD(P)-binding Rossmann-like Domain"/>
    <property type="match status" value="1"/>
</dbReference>
<evidence type="ECO:0000256" key="2">
    <source>
        <dbReference type="ARBA" id="ARBA00022833"/>
    </source>
</evidence>
<evidence type="ECO:0000259" key="6">
    <source>
        <dbReference type="SMART" id="SM00829"/>
    </source>
</evidence>
<feature type="domain" description="Enoyl reductase (ER)" evidence="6">
    <location>
        <begin position="29"/>
        <end position="399"/>
    </location>
</feature>
<feature type="compositionally biased region" description="Acidic residues" evidence="5">
    <location>
        <begin position="555"/>
        <end position="568"/>
    </location>
</feature>
<dbReference type="InterPro" id="IPR050129">
    <property type="entry name" value="Zn_alcohol_dh"/>
</dbReference>
<dbReference type="SUPFAM" id="SSF50129">
    <property type="entry name" value="GroES-like"/>
    <property type="match status" value="1"/>
</dbReference>
<evidence type="ECO:0000256" key="1">
    <source>
        <dbReference type="ARBA" id="ARBA00022723"/>
    </source>
</evidence>
<evidence type="ECO:0000256" key="4">
    <source>
        <dbReference type="RuleBase" id="RU361277"/>
    </source>
</evidence>
<keyword evidence="3" id="KW-0560">Oxidoreductase</keyword>
<feature type="region of interest" description="Disordered" evidence="5">
    <location>
        <begin position="496"/>
        <end position="658"/>
    </location>
</feature>
<dbReference type="SMART" id="SM00829">
    <property type="entry name" value="PKS_ER"/>
    <property type="match status" value="1"/>
</dbReference>
<feature type="compositionally biased region" description="Basic and acidic residues" evidence="5">
    <location>
        <begin position="529"/>
        <end position="541"/>
    </location>
</feature>
<feature type="compositionally biased region" description="Polar residues" evidence="5">
    <location>
        <begin position="542"/>
        <end position="554"/>
    </location>
</feature>
<feature type="region of interest" description="Disordered" evidence="5">
    <location>
        <begin position="424"/>
        <end position="481"/>
    </location>
</feature>
<dbReference type="PANTHER" id="PTHR43401:SF2">
    <property type="entry name" value="L-THREONINE 3-DEHYDROGENASE"/>
    <property type="match status" value="1"/>
</dbReference>
<evidence type="ECO:0000313" key="7">
    <source>
        <dbReference type="EMBL" id="GHO93367.1"/>
    </source>
</evidence>
<dbReference type="InterPro" id="IPR002328">
    <property type="entry name" value="ADH_Zn_CS"/>
</dbReference>
<dbReference type="Pfam" id="PF08240">
    <property type="entry name" value="ADH_N"/>
    <property type="match status" value="1"/>
</dbReference>
<reference evidence="7" key="1">
    <citation type="submission" date="2020-10" db="EMBL/GenBank/DDBJ databases">
        <title>Taxonomic study of unclassified bacteria belonging to the class Ktedonobacteria.</title>
        <authorList>
            <person name="Yabe S."/>
            <person name="Wang C.M."/>
            <person name="Zheng Y."/>
            <person name="Sakai Y."/>
            <person name="Cavaletti L."/>
            <person name="Monciardini P."/>
            <person name="Donadio S."/>
        </authorList>
    </citation>
    <scope>NUCLEOTIDE SEQUENCE</scope>
    <source>
        <strain evidence="7">ID150040</strain>
    </source>
</reference>
<dbReference type="InterPro" id="IPR013154">
    <property type="entry name" value="ADH-like_N"/>
</dbReference>
<dbReference type="EMBL" id="BNJK01000001">
    <property type="protein sequence ID" value="GHO93367.1"/>
    <property type="molecule type" value="Genomic_DNA"/>
</dbReference>
<proteinExistence type="inferred from homology"/>
<dbReference type="InterPro" id="IPR036291">
    <property type="entry name" value="NAD(P)-bd_dom_sf"/>
</dbReference>
<evidence type="ECO:0000256" key="5">
    <source>
        <dbReference type="SAM" id="MobiDB-lite"/>
    </source>
</evidence>
<dbReference type="GO" id="GO:0008270">
    <property type="term" value="F:zinc ion binding"/>
    <property type="evidence" value="ECO:0007669"/>
    <property type="project" value="InterPro"/>
</dbReference>
<dbReference type="PROSITE" id="PS00059">
    <property type="entry name" value="ADH_ZINC"/>
    <property type="match status" value="1"/>
</dbReference>
<feature type="compositionally biased region" description="Basic residues" evidence="5">
    <location>
        <begin position="644"/>
        <end position="658"/>
    </location>
</feature>
<comment type="caution">
    <text evidence="7">The sequence shown here is derived from an EMBL/GenBank/DDBJ whole genome shotgun (WGS) entry which is preliminary data.</text>
</comment>
<sequence>MWTSTLDLDPKRILLTRLLGQFWPGAYFSSFAPLRVENVPRERLAASNWVRVRNRLAGICGSDLHLIYAKGDLRVAPAAVSGRHPTYLGHEVVGEVIEVGEDVQHLRIGDRVVLQYSPNCLSTGAEPLCSFCATGRYNLCERGELPAPAPLGGGWSEEMLLPEQQLFRVPESLSDEQAVMLEPTAVALHAILRRLPQPDEHVLVVGAGTIGLLTVMLLRALVPEAKVSVLARYAFQIEQATRLGVEHIIYPQDGYQGVQQVTHSELYHGWLGNQMLMGGFDVIYDTIGSQKTLHDALRWVRATSTVVLVGVDLHMMHLDMTPLWYQEVNLLGSLSHGIESWPPETANRRSTFSIATELIARNRLRPESLITHRFALTNYQHALTTASSKSQNRAIKIVFDYALLPASVVPHVRASTWQRHLTTINTPLPPAEDESLSDFQQPPDLPSTPVPEQQPSSWKAYLQQQERKSGPAARQSGAPESAAIPAAQAFTAAPVVPLPAPAPSDNDTGPFSWQNDLETISGEEPLEVEAGRGREKKKQREQSFSSYESRSYTPQEDETFIDEDEDEAAPLPHPEAEDQETPLLETAPLPDEVAAIFAMEEEAGQDEPESSGGEETDYEMPEVAAAPAFDEEEQSVLSNGRARQLNRKKRKEGNKRRF</sequence>
<dbReference type="Proteomes" id="UP000597444">
    <property type="component" value="Unassembled WGS sequence"/>
</dbReference>
<dbReference type="SUPFAM" id="SSF51735">
    <property type="entry name" value="NAD(P)-binding Rossmann-fold domains"/>
    <property type="match status" value="1"/>
</dbReference>
<dbReference type="PANTHER" id="PTHR43401">
    <property type="entry name" value="L-THREONINE 3-DEHYDROGENASE"/>
    <property type="match status" value="1"/>
</dbReference>
<accession>A0A8J3N0X5</accession>
<dbReference type="GO" id="GO:0016491">
    <property type="term" value="F:oxidoreductase activity"/>
    <property type="evidence" value="ECO:0007669"/>
    <property type="project" value="UniProtKB-KW"/>
</dbReference>
<dbReference type="RefSeq" id="WP_220204154.1">
    <property type="nucleotide sequence ID" value="NZ_BNJK01000001.1"/>
</dbReference>
<feature type="compositionally biased region" description="Acidic residues" evidence="5">
    <location>
        <begin position="599"/>
        <end position="620"/>
    </location>
</feature>
<dbReference type="Pfam" id="PF00107">
    <property type="entry name" value="ADH_zinc_N"/>
    <property type="match status" value="1"/>
</dbReference>
<name>A0A8J3N0X5_9CHLR</name>
<dbReference type="InterPro" id="IPR011032">
    <property type="entry name" value="GroES-like_sf"/>
</dbReference>
<dbReference type="InterPro" id="IPR020843">
    <property type="entry name" value="ER"/>
</dbReference>
<dbReference type="AlphaFoldDB" id="A0A8J3N0X5"/>
<evidence type="ECO:0000313" key="8">
    <source>
        <dbReference type="Proteomes" id="UP000597444"/>
    </source>
</evidence>
<feature type="compositionally biased region" description="Polar residues" evidence="5">
    <location>
        <begin position="505"/>
        <end position="518"/>
    </location>
</feature>
<protein>
    <recommendedName>
        <fullName evidence="6">Enoyl reductase (ER) domain-containing protein</fullName>
    </recommendedName>
</protein>
<evidence type="ECO:0000256" key="3">
    <source>
        <dbReference type="ARBA" id="ARBA00023002"/>
    </source>
</evidence>
<keyword evidence="8" id="KW-1185">Reference proteome</keyword>
<organism evidence="7 8">
    <name type="scientific">Reticulibacter mediterranei</name>
    <dbReference type="NCBI Taxonomy" id="2778369"/>
    <lineage>
        <taxon>Bacteria</taxon>
        <taxon>Bacillati</taxon>
        <taxon>Chloroflexota</taxon>
        <taxon>Ktedonobacteria</taxon>
        <taxon>Ktedonobacterales</taxon>
        <taxon>Reticulibacteraceae</taxon>
        <taxon>Reticulibacter</taxon>
    </lineage>
</organism>